<proteinExistence type="predicted"/>
<sequence length="198" mass="22689">MKRIKPLHVALVFAAAAMVLILRYVVFPPKFLPWEFTEARLKGADIAQRIVELSRGTLTRLNDVSRYDQDRNYNEALVSIARAVIENRQNQVEAVRLSSQLEDMARYIMKISPSRARSLATDAVSSEIALVTRMVYYNDYLFQLFEALKAKLENPSRSYLDGQVNELINNINDEAQSINDLNKHFNQVMAEFDAIFGK</sequence>
<keyword evidence="1" id="KW-0472">Membrane</keyword>
<dbReference type="AlphaFoldDB" id="A0A1G1ZGK2"/>
<dbReference type="EMBL" id="MHJH01000035">
    <property type="protein sequence ID" value="OGY63703.1"/>
    <property type="molecule type" value="Genomic_DNA"/>
</dbReference>
<evidence type="ECO:0008006" key="4">
    <source>
        <dbReference type="Google" id="ProtNLM"/>
    </source>
</evidence>
<evidence type="ECO:0000313" key="3">
    <source>
        <dbReference type="Proteomes" id="UP000177174"/>
    </source>
</evidence>
<organism evidence="2 3">
    <name type="scientific">Candidatus Harrisonbacteria bacterium RIFCSPHIGHO2_12_FULL_48_16</name>
    <dbReference type="NCBI Taxonomy" id="1798405"/>
    <lineage>
        <taxon>Bacteria</taxon>
        <taxon>Candidatus Harrisoniibacteriota</taxon>
    </lineage>
</organism>
<evidence type="ECO:0000256" key="1">
    <source>
        <dbReference type="SAM" id="Phobius"/>
    </source>
</evidence>
<evidence type="ECO:0000313" key="2">
    <source>
        <dbReference type="EMBL" id="OGY63703.1"/>
    </source>
</evidence>
<name>A0A1G1ZGK2_9BACT</name>
<keyword evidence="1" id="KW-0812">Transmembrane</keyword>
<dbReference type="Proteomes" id="UP000177174">
    <property type="component" value="Unassembled WGS sequence"/>
</dbReference>
<keyword evidence="1" id="KW-1133">Transmembrane helix</keyword>
<protein>
    <recommendedName>
        <fullName evidence="4">DUF5667 domain-containing protein</fullName>
    </recommendedName>
</protein>
<accession>A0A1G1ZGK2</accession>
<feature type="transmembrane region" description="Helical" evidence="1">
    <location>
        <begin position="7"/>
        <end position="26"/>
    </location>
</feature>
<comment type="caution">
    <text evidence="2">The sequence shown here is derived from an EMBL/GenBank/DDBJ whole genome shotgun (WGS) entry which is preliminary data.</text>
</comment>
<gene>
    <name evidence="2" type="ORF">A3E64_01020</name>
</gene>
<reference evidence="2 3" key="1">
    <citation type="journal article" date="2016" name="Nat. Commun.">
        <title>Thousands of microbial genomes shed light on interconnected biogeochemical processes in an aquifer system.</title>
        <authorList>
            <person name="Anantharaman K."/>
            <person name="Brown C.T."/>
            <person name="Hug L.A."/>
            <person name="Sharon I."/>
            <person name="Castelle C.J."/>
            <person name="Probst A.J."/>
            <person name="Thomas B.C."/>
            <person name="Singh A."/>
            <person name="Wilkins M.J."/>
            <person name="Karaoz U."/>
            <person name="Brodie E.L."/>
            <person name="Williams K.H."/>
            <person name="Hubbard S.S."/>
            <person name="Banfield J.F."/>
        </authorList>
    </citation>
    <scope>NUCLEOTIDE SEQUENCE [LARGE SCALE GENOMIC DNA]</scope>
</reference>